<dbReference type="SUPFAM" id="SSF52922">
    <property type="entry name" value="TK C-terminal domain-like"/>
    <property type="match status" value="1"/>
</dbReference>
<dbReference type="AlphaFoldDB" id="A0A8J3F9P7"/>
<dbReference type="InterPro" id="IPR051157">
    <property type="entry name" value="PDH/Transketolase"/>
</dbReference>
<evidence type="ECO:0000313" key="2">
    <source>
        <dbReference type="EMBL" id="GGJ94663.1"/>
    </source>
</evidence>
<dbReference type="EMBL" id="BMOF01000006">
    <property type="protein sequence ID" value="GGJ94663.1"/>
    <property type="molecule type" value="Genomic_DNA"/>
</dbReference>
<accession>A0A8J3F9P7</accession>
<dbReference type="InterPro" id="IPR033248">
    <property type="entry name" value="Transketolase_C"/>
</dbReference>
<dbReference type="PANTHER" id="PTHR43825:SF1">
    <property type="entry name" value="TRANSKETOLASE-LIKE PYRIMIDINE-BINDING DOMAIN-CONTAINING PROTEIN"/>
    <property type="match status" value="1"/>
</dbReference>
<dbReference type="RefSeq" id="WP_188816721.1">
    <property type="nucleotide sequence ID" value="NZ_BMOF01000006.1"/>
</dbReference>
<dbReference type="Proteomes" id="UP000637720">
    <property type="component" value="Unassembled WGS sequence"/>
</dbReference>
<dbReference type="InterPro" id="IPR009014">
    <property type="entry name" value="Transketo_C/PFOR_II"/>
</dbReference>
<dbReference type="Gene3D" id="3.40.50.970">
    <property type="match status" value="1"/>
</dbReference>
<name>A0A8J3F9P7_9BACI</name>
<gene>
    <name evidence="2" type="ORF">GCM10007043_05540</name>
</gene>
<dbReference type="Gene3D" id="3.40.50.920">
    <property type="match status" value="1"/>
</dbReference>
<evidence type="ECO:0000259" key="1">
    <source>
        <dbReference type="Pfam" id="PF02780"/>
    </source>
</evidence>
<dbReference type="SUPFAM" id="SSF52518">
    <property type="entry name" value="Thiamin diphosphate-binding fold (THDP-binding)"/>
    <property type="match status" value="1"/>
</dbReference>
<reference evidence="2" key="2">
    <citation type="submission" date="2020-09" db="EMBL/GenBank/DDBJ databases">
        <authorList>
            <person name="Sun Q."/>
            <person name="Ohkuma M."/>
        </authorList>
    </citation>
    <scope>NUCLEOTIDE SEQUENCE</scope>
    <source>
        <strain evidence="2">JCM 14719</strain>
    </source>
</reference>
<dbReference type="PANTHER" id="PTHR43825">
    <property type="entry name" value="PYRUVATE DEHYDROGENASE E1 COMPONENT"/>
    <property type="match status" value="1"/>
</dbReference>
<organism evidence="2 3">
    <name type="scientific">Calditerricola satsumensis</name>
    <dbReference type="NCBI Taxonomy" id="373054"/>
    <lineage>
        <taxon>Bacteria</taxon>
        <taxon>Bacillati</taxon>
        <taxon>Bacillota</taxon>
        <taxon>Bacilli</taxon>
        <taxon>Bacillales</taxon>
        <taxon>Bacillaceae</taxon>
        <taxon>Calditerricola</taxon>
    </lineage>
</organism>
<protein>
    <submittedName>
        <fullName evidence="2">Transketolase</fullName>
    </submittedName>
</protein>
<dbReference type="InterPro" id="IPR029061">
    <property type="entry name" value="THDP-binding"/>
</dbReference>
<evidence type="ECO:0000313" key="3">
    <source>
        <dbReference type="Proteomes" id="UP000637720"/>
    </source>
</evidence>
<feature type="domain" description="Transketolase C-terminal" evidence="1">
    <location>
        <begin position="172"/>
        <end position="279"/>
    </location>
</feature>
<reference evidence="2" key="1">
    <citation type="journal article" date="2014" name="Int. J. Syst. Evol. Microbiol.">
        <title>Complete genome sequence of Corynebacterium casei LMG S-19264T (=DSM 44701T), isolated from a smear-ripened cheese.</title>
        <authorList>
            <consortium name="US DOE Joint Genome Institute (JGI-PGF)"/>
            <person name="Walter F."/>
            <person name="Albersmeier A."/>
            <person name="Kalinowski J."/>
            <person name="Ruckert C."/>
        </authorList>
    </citation>
    <scope>NUCLEOTIDE SEQUENCE</scope>
    <source>
        <strain evidence="2">JCM 14719</strain>
    </source>
</reference>
<sequence length="297" mass="31338">MIRHIPTVYGEALVDVARRMPSLVVIAAEGAQPLVEPFARVFPDRTFRVATGGVNALTMAAALALCEKTPVVFTAQTLRFWWPPEWRVAAAPIKVVRVLDADDPGEHAAGAEELALVRTWPDGAAVIPADEAEARAALEEAVTRPVFVYLRLDVGELPARVPELANAPFRWGQGVLLRPGGEVLLCATGVAVRAALAAAEQLAADGLPAAVLHLPAVQPLDEARLVEAARPVKGVVTVEPASARGGLGSAIAECLAARLPKRVHRVGMADVYAETGAREEDAVVARLVQVARQIGAN</sequence>
<comment type="caution">
    <text evidence="2">The sequence shown here is derived from an EMBL/GenBank/DDBJ whole genome shotgun (WGS) entry which is preliminary data.</text>
</comment>
<keyword evidence="3" id="KW-1185">Reference proteome</keyword>
<dbReference type="Pfam" id="PF02780">
    <property type="entry name" value="Transketolase_C"/>
    <property type="match status" value="1"/>
</dbReference>
<proteinExistence type="predicted"/>